<accession>A0A7D6K7I1</accession>
<dbReference type="GO" id="GO:0006120">
    <property type="term" value="P:mitochondrial electron transport, NADH to ubiquinone"/>
    <property type="evidence" value="ECO:0007669"/>
    <property type="project" value="InterPro"/>
</dbReference>
<dbReference type="InterPro" id="IPR001750">
    <property type="entry name" value="ND/Mrp_TM"/>
</dbReference>
<dbReference type="PANTHER" id="PTHR46552">
    <property type="entry name" value="NADH-UBIQUINONE OXIDOREDUCTASE CHAIN 2"/>
    <property type="match status" value="1"/>
</dbReference>
<keyword evidence="15 18" id="KW-0496">Mitochondrion</keyword>
<organism evidence="20">
    <name type="scientific">Torleya nepalica</name>
    <dbReference type="NCBI Taxonomy" id="1566145"/>
    <lineage>
        <taxon>Eukaryota</taxon>
        <taxon>Metazoa</taxon>
        <taxon>Ecdysozoa</taxon>
        <taxon>Arthropoda</taxon>
        <taxon>Hexapoda</taxon>
        <taxon>Insecta</taxon>
        <taxon>Pterygota</taxon>
        <taxon>Palaeoptera</taxon>
        <taxon>Ephemeroptera</taxon>
        <taxon>Pannota</taxon>
        <taxon>Ephemerellidae</taxon>
        <taxon>Torleya</taxon>
    </lineage>
</organism>
<evidence type="ECO:0000256" key="15">
    <source>
        <dbReference type="ARBA" id="ARBA00023128"/>
    </source>
</evidence>
<evidence type="ECO:0000256" key="12">
    <source>
        <dbReference type="ARBA" id="ARBA00022989"/>
    </source>
</evidence>
<keyword evidence="13 18" id="KW-0520">NAD</keyword>
<feature type="transmembrane region" description="Helical" evidence="18">
    <location>
        <begin position="240"/>
        <end position="259"/>
    </location>
</feature>
<dbReference type="InterPro" id="IPR003917">
    <property type="entry name" value="NADH_UbQ_OxRdtase_chain2"/>
</dbReference>
<evidence type="ECO:0000256" key="17">
    <source>
        <dbReference type="ARBA" id="ARBA00049551"/>
    </source>
</evidence>
<evidence type="ECO:0000256" key="10">
    <source>
        <dbReference type="ARBA" id="ARBA00022967"/>
    </source>
</evidence>
<dbReference type="EC" id="7.1.1.2" evidence="4 18"/>
<feature type="transmembrane region" description="Helical" evidence="18">
    <location>
        <begin position="92"/>
        <end position="116"/>
    </location>
</feature>
<keyword evidence="9 18" id="KW-0999">Mitochondrion inner membrane</keyword>
<evidence type="ECO:0000256" key="11">
    <source>
        <dbReference type="ARBA" id="ARBA00022982"/>
    </source>
</evidence>
<evidence type="ECO:0000256" key="7">
    <source>
        <dbReference type="ARBA" id="ARBA00022660"/>
    </source>
</evidence>
<sequence length="340" mass="38300">MFNYPARILFGLALCLGTLISVSSNTWFGAWAGLEVNLLSFIPLISTKGMMSVEASLKYFLTQALASILLFFSILFLLGYYKVNFIPLLTNLPIFMLFNTALLIKLGAAPFHFWFPGVMEGINWSTSLILMTWQKLAPLVLISYTFYGGSLVYVSIILSSFIGAVGGLNQTSLRKIMAYSSINHLGWILSGMLLNNLYWFIYFLFYCFLSGSLIFLFMNSQLSQFNHLFLTKDSNFFNKIFLFGNFLSLGGLPPFLGFFPKWLIIQGLSTSGHILLIGIITSLTLVVLFYYLRIFFTSITISGVGTKWQFSDSYWSSLSSCLASVSIFSLPLFPLFFSFL</sequence>
<dbReference type="RefSeq" id="YP_009918119.1">
    <property type="nucleotide sequence ID" value="NC_050284.1"/>
</dbReference>
<dbReference type="CTD" id="4536"/>
<evidence type="ECO:0000256" key="1">
    <source>
        <dbReference type="ARBA" id="ARBA00003257"/>
    </source>
</evidence>
<dbReference type="EMBL" id="MT274132">
    <property type="protein sequence ID" value="QLP89021.1"/>
    <property type="molecule type" value="Genomic_DNA"/>
</dbReference>
<feature type="transmembrane region" description="Helical" evidence="18">
    <location>
        <begin position="200"/>
        <end position="219"/>
    </location>
</feature>
<evidence type="ECO:0000313" key="20">
    <source>
        <dbReference type="EMBL" id="QLP89021.1"/>
    </source>
</evidence>
<keyword evidence="12 18" id="KW-1133">Transmembrane helix</keyword>
<keyword evidence="8 18" id="KW-0812">Transmembrane</keyword>
<dbReference type="GO" id="GO:0008137">
    <property type="term" value="F:NADH dehydrogenase (ubiquinone) activity"/>
    <property type="evidence" value="ECO:0007669"/>
    <property type="project" value="UniProtKB-EC"/>
</dbReference>
<comment type="function">
    <text evidence="1">Core subunit of the mitochondrial membrane respiratory chain NADH dehydrogenase (Complex I) that is believed to belong to the minimal assembly required for catalysis. Complex I functions in the transfer of electrons from NADH to the respiratory chain. The immediate electron acceptor for the enzyme is believed to be ubiquinone.</text>
</comment>
<dbReference type="PRINTS" id="PR01436">
    <property type="entry name" value="NADHDHGNASE2"/>
</dbReference>
<evidence type="ECO:0000256" key="14">
    <source>
        <dbReference type="ARBA" id="ARBA00023075"/>
    </source>
</evidence>
<dbReference type="AlphaFoldDB" id="A0A7D6K7I1"/>
<keyword evidence="6" id="KW-0813">Transport</keyword>
<keyword evidence="16 18" id="KW-0472">Membrane</keyword>
<proteinExistence type="inferred from homology"/>
<dbReference type="GO" id="GO:0005743">
    <property type="term" value="C:mitochondrial inner membrane"/>
    <property type="evidence" value="ECO:0007669"/>
    <property type="project" value="UniProtKB-SubCell"/>
</dbReference>
<dbReference type="GeneID" id="58901425"/>
<evidence type="ECO:0000256" key="4">
    <source>
        <dbReference type="ARBA" id="ARBA00012944"/>
    </source>
</evidence>
<feature type="transmembrane region" description="Helical" evidence="18">
    <location>
        <begin position="176"/>
        <end position="194"/>
    </location>
</feature>
<name>A0A7D6K7I1_9INSE</name>
<evidence type="ECO:0000256" key="3">
    <source>
        <dbReference type="ARBA" id="ARBA00007012"/>
    </source>
</evidence>
<evidence type="ECO:0000256" key="8">
    <source>
        <dbReference type="ARBA" id="ARBA00022692"/>
    </source>
</evidence>
<evidence type="ECO:0000256" key="2">
    <source>
        <dbReference type="ARBA" id="ARBA00004448"/>
    </source>
</evidence>
<feature type="transmembrane region" description="Helical" evidence="18">
    <location>
        <begin position="136"/>
        <end position="164"/>
    </location>
</feature>
<evidence type="ECO:0000256" key="16">
    <source>
        <dbReference type="ARBA" id="ARBA00023136"/>
    </source>
</evidence>
<protein>
    <recommendedName>
        <fullName evidence="5 18">NADH-ubiquinone oxidoreductase chain 2</fullName>
        <ecNumber evidence="4 18">7.1.1.2</ecNumber>
    </recommendedName>
</protein>
<evidence type="ECO:0000256" key="18">
    <source>
        <dbReference type="RuleBase" id="RU003403"/>
    </source>
</evidence>
<dbReference type="PANTHER" id="PTHR46552:SF1">
    <property type="entry name" value="NADH-UBIQUINONE OXIDOREDUCTASE CHAIN 2"/>
    <property type="match status" value="1"/>
</dbReference>
<comment type="subcellular location">
    <subcellularLocation>
        <location evidence="2 18">Mitochondrion inner membrane</location>
        <topology evidence="2 18">Multi-pass membrane protein</topology>
    </subcellularLocation>
</comment>
<feature type="transmembrane region" description="Helical" evidence="18">
    <location>
        <begin position="313"/>
        <end position="337"/>
    </location>
</feature>
<evidence type="ECO:0000256" key="9">
    <source>
        <dbReference type="ARBA" id="ARBA00022792"/>
    </source>
</evidence>
<comment type="function">
    <text evidence="18">Core subunit of the mitochondrial membrane respiratory chain NADH dehydrogenase (Complex I) which catalyzes electron transfer from NADH through the respiratory chain, using ubiquinone as an electron acceptor. Essential for the catalytic activity and assembly of complex I.</text>
</comment>
<evidence type="ECO:0000259" key="19">
    <source>
        <dbReference type="Pfam" id="PF00361"/>
    </source>
</evidence>
<feature type="domain" description="NADH:quinone oxidoreductase/Mrp antiporter transmembrane" evidence="19">
    <location>
        <begin position="24"/>
        <end position="282"/>
    </location>
</feature>
<evidence type="ECO:0000256" key="6">
    <source>
        <dbReference type="ARBA" id="ARBA00022448"/>
    </source>
</evidence>
<reference evidence="20" key="2">
    <citation type="submission" date="2020-04" db="EMBL/GenBank/DDBJ databases">
        <authorList>
            <person name="Xu X."/>
        </authorList>
    </citation>
    <scope>NUCLEOTIDE SEQUENCE</scope>
</reference>
<keyword evidence="11 18" id="KW-0249">Electron transport</keyword>
<gene>
    <name evidence="20" type="primary">ND2</name>
</gene>
<evidence type="ECO:0000256" key="5">
    <source>
        <dbReference type="ARBA" id="ARBA00021008"/>
    </source>
</evidence>
<comment type="catalytic activity">
    <reaction evidence="17 18">
        <text>a ubiquinone + NADH + 5 H(+)(in) = a ubiquinol + NAD(+) + 4 H(+)(out)</text>
        <dbReference type="Rhea" id="RHEA:29091"/>
        <dbReference type="Rhea" id="RHEA-COMP:9565"/>
        <dbReference type="Rhea" id="RHEA-COMP:9566"/>
        <dbReference type="ChEBI" id="CHEBI:15378"/>
        <dbReference type="ChEBI" id="CHEBI:16389"/>
        <dbReference type="ChEBI" id="CHEBI:17976"/>
        <dbReference type="ChEBI" id="CHEBI:57540"/>
        <dbReference type="ChEBI" id="CHEBI:57945"/>
        <dbReference type="EC" id="7.1.1.2"/>
    </reaction>
</comment>
<dbReference type="Pfam" id="PF00361">
    <property type="entry name" value="Proton_antipo_M"/>
    <property type="match status" value="1"/>
</dbReference>
<geneLocation type="mitochondrion" evidence="20"/>
<evidence type="ECO:0000256" key="13">
    <source>
        <dbReference type="ARBA" id="ARBA00023027"/>
    </source>
</evidence>
<comment type="similarity">
    <text evidence="3 18">Belongs to the complex I subunit 2 family.</text>
</comment>
<feature type="transmembrane region" description="Helical" evidence="18">
    <location>
        <begin position="271"/>
        <end position="292"/>
    </location>
</feature>
<dbReference type="InterPro" id="IPR050175">
    <property type="entry name" value="Complex_I_Subunit_2"/>
</dbReference>
<keyword evidence="14 18" id="KW-0830">Ubiquinone</keyword>
<keyword evidence="7 18" id="KW-0679">Respiratory chain</keyword>
<feature type="transmembrane region" description="Helical" evidence="18">
    <location>
        <begin position="56"/>
        <end position="80"/>
    </location>
</feature>
<reference evidence="20" key="1">
    <citation type="journal article" date="2020" name="PeerJ">
        <title>Six complete mitochondrial genomes of mayflies from three genera of Ephemerellidae (Insecta: Ephemeroptera) with inversion and translocation of trnI rearrangement and their phylogenetic relationships.</title>
        <authorList>
            <person name="Xu X.D."/>
            <person name="Jia Y.Y."/>
            <person name="Cao S.S."/>
            <person name="Zhang Z.Y."/>
            <person name="Storey K.B."/>
            <person name="Yu D.N."/>
            <person name="Zhang J.Y."/>
        </authorList>
    </citation>
    <scope>NUCLEOTIDE SEQUENCE</scope>
</reference>
<keyword evidence="10 18" id="KW-1278">Translocase</keyword>